<keyword evidence="3" id="KW-1185">Reference proteome</keyword>
<dbReference type="InterPro" id="IPR000421">
    <property type="entry name" value="FA58C"/>
</dbReference>
<dbReference type="RefSeq" id="WP_077751927.1">
    <property type="nucleotide sequence ID" value="NZ_CP014782.1"/>
</dbReference>
<evidence type="ECO:0000259" key="1">
    <source>
        <dbReference type="Pfam" id="PF00754"/>
    </source>
</evidence>
<dbReference type="SUPFAM" id="SSF49785">
    <property type="entry name" value="Galactose-binding domain-like"/>
    <property type="match status" value="1"/>
</dbReference>
<sequence>MVNTSDLASIDDDTSFQLDNRTVKDKLQYIYDYAANIPFDNTIISVPRADIDINVSGTYWANSIESMFDDTTADWASDNSFNPYVEFNFKAPIKQQINITFRSDTDYLTDIKITLKDKQGETLEVFEIDDGITQYEVDISNIDLVAKVRIERILSKYSYLCVEDINFVTYKTTWADVYFKDQTVDKLAELYSNPSLSKGDLAPQQAFLFALMKMLETPQALMNRFPARHRDLYYRDFLGLTAREAEPSQVAVSVLLEEEQASAVMVAKGSVLLAGQDDNGTDIEYCLEQDVLANKNHFSALYVSDNDINDMSTIAANSNANANGKFDEDDEAIKVWPTDGIELDKRYIYIGFKDLSLGDTLALFLDLNTPDKRSVQWSYLDVNRSWQSLDSSLVDNTSGLSQSGTWSAILPMDAINNGRKWIRGDNSVGLESCVVSSTWDNDYVKDRAIDGDIDTCWHSGSVDTTPSIEVTLEGPSDLNLLTVYFRNITRPGRHIDQAKLILMDEDGRVICTEIINDPEGSTEKSVTFTWPEVKNRVKTIRLERNLAWLDDGDKYLAVAGFQMVNVKGITLNGILTNASTAVLSNANQLTDTVTSQVLAPESIAALQTDIEGVSEVVQPWQSWGGKAAESTAEFNSRVANQLSHRNRAVSCADIITLAKDKFAYLYDVVLGTQTDKIQKYVLVPKAVNNEVGTLNEPALGQQKLSEVQSDLTTRGSEWANILVANPEYIIVSLVCTVDFKPDVNPVYAKAQLTKSLLQHYMPWASKQELGPRVGNQFDYYDVLACIQCHPLVDDVTALTLAKPTKSSDTESILAESGQVLVFAADYIDITIS</sequence>
<dbReference type="STRING" id="225848.Sps_01472"/>
<dbReference type="Pfam" id="PF00754">
    <property type="entry name" value="F5_F8_type_C"/>
    <property type="match status" value="1"/>
</dbReference>
<dbReference type="Proteomes" id="UP000189545">
    <property type="component" value="Chromosome"/>
</dbReference>
<dbReference type="OrthoDB" id="9762853at2"/>
<reference evidence="2 3" key="1">
    <citation type="submission" date="2016-03" db="EMBL/GenBank/DDBJ databases">
        <title>Complete genome sequence of Shewanella psychrophila WP2, a deep sea bacterium isolated from west Pacific sediment.</title>
        <authorList>
            <person name="Xu G."/>
            <person name="Jian H."/>
        </authorList>
    </citation>
    <scope>NUCLEOTIDE SEQUENCE [LARGE SCALE GENOMIC DNA]</scope>
    <source>
        <strain evidence="2 3">WP2</strain>
    </source>
</reference>
<dbReference type="KEGG" id="spsw:Sps_01472"/>
<proteinExistence type="predicted"/>
<dbReference type="EMBL" id="CP014782">
    <property type="protein sequence ID" value="AQS36638.1"/>
    <property type="molecule type" value="Genomic_DNA"/>
</dbReference>
<name>A0A1S6HMC1_9GAMM</name>
<evidence type="ECO:0000313" key="2">
    <source>
        <dbReference type="EMBL" id="AQS36638.1"/>
    </source>
</evidence>
<dbReference type="InterPro" id="IPR008979">
    <property type="entry name" value="Galactose-bd-like_sf"/>
</dbReference>
<feature type="domain" description="F5/8 type C" evidence="1">
    <location>
        <begin position="435"/>
        <end position="536"/>
    </location>
</feature>
<organism evidence="2 3">
    <name type="scientific">Shewanella psychrophila</name>
    <dbReference type="NCBI Taxonomy" id="225848"/>
    <lineage>
        <taxon>Bacteria</taxon>
        <taxon>Pseudomonadati</taxon>
        <taxon>Pseudomonadota</taxon>
        <taxon>Gammaproteobacteria</taxon>
        <taxon>Alteromonadales</taxon>
        <taxon>Shewanellaceae</taxon>
        <taxon>Shewanella</taxon>
    </lineage>
</organism>
<dbReference type="Gene3D" id="2.60.120.260">
    <property type="entry name" value="Galactose-binding domain-like"/>
    <property type="match status" value="1"/>
</dbReference>
<dbReference type="AlphaFoldDB" id="A0A1S6HMC1"/>
<protein>
    <submittedName>
        <fullName evidence="2">F5/8 type C domain-containing protein</fullName>
    </submittedName>
</protein>
<evidence type="ECO:0000313" key="3">
    <source>
        <dbReference type="Proteomes" id="UP000189545"/>
    </source>
</evidence>
<gene>
    <name evidence="2" type="ORF">Sps_01472</name>
</gene>
<accession>A0A1S6HMC1</accession>